<dbReference type="InterPro" id="IPR026350">
    <property type="entry name" value="GxxExxY"/>
</dbReference>
<accession>A0A644TZZ7</accession>
<evidence type="ECO:0008006" key="2">
    <source>
        <dbReference type="Google" id="ProtNLM"/>
    </source>
</evidence>
<dbReference type="EMBL" id="VSSQ01000067">
    <property type="protein sequence ID" value="MPL72553.1"/>
    <property type="molecule type" value="Genomic_DNA"/>
</dbReference>
<dbReference type="Pfam" id="PF13366">
    <property type="entry name" value="PDDEXK_3"/>
    <property type="match status" value="1"/>
</dbReference>
<name>A0A644TZZ7_9ZZZZ</name>
<dbReference type="AlphaFoldDB" id="A0A644TZZ7"/>
<protein>
    <recommendedName>
        <fullName evidence="2">GxxExxY protein</fullName>
    </recommendedName>
</protein>
<reference evidence="1" key="1">
    <citation type="submission" date="2019-08" db="EMBL/GenBank/DDBJ databases">
        <authorList>
            <person name="Kucharzyk K."/>
            <person name="Murdoch R.W."/>
            <person name="Higgins S."/>
            <person name="Loffler F."/>
        </authorList>
    </citation>
    <scope>NUCLEOTIDE SEQUENCE</scope>
</reference>
<sequence>MMSGDIIQPEDQDILYFNEVRTIVGCAFRVYNSLGSGFLEAVYRDALMIEFRDNNIPAVAEKHLDVYYNGEKLPSTYKTDIICYDSIILELKANAKLTKSDSAQLLHYLKATGIKAGILFNFGKKGKLEWMRFVYTDEKYLKNENIKEIS</sequence>
<gene>
    <name evidence="1" type="ORF">SDC9_18338</name>
</gene>
<evidence type="ECO:0000313" key="1">
    <source>
        <dbReference type="EMBL" id="MPL72553.1"/>
    </source>
</evidence>
<proteinExistence type="predicted"/>
<organism evidence="1">
    <name type="scientific">bioreactor metagenome</name>
    <dbReference type="NCBI Taxonomy" id="1076179"/>
    <lineage>
        <taxon>unclassified sequences</taxon>
        <taxon>metagenomes</taxon>
        <taxon>ecological metagenomes</taxon>
    </lineage>
</organism>
<dbReference type="NCBIfam" id="TIGR04256">
    <property type="entry name" value="GxxExxY"/>
    <property type="match status" value="1"/>
</dbReference>
<comment type="caution">
    <text evidence="1">The sequence shown here is derived from an EMBL/GenBank/DDBJ whole genome shotgun (WGS) entry which is preliminary data.</text>
</comment>